<feature type="compositionally biased region" description="Low complexity" evidence="1">
    <location>
        <begin position="602"/>
        <end position="612"/>
    </location>
</feature>
<reference evidence="4 5" key="1">
    <citation type="submission" date="2024-09" db="EMBL/GenBank/DDBJ databases">
        <authorList>
            <person name="Sun Q."/>
            <person name="Mori K."/>
        </authorList>
    </citation>
    <scope>NUCLEOTIDE SEQUENCE [LARGE SCALE GENOMIC DNA]</scope>
    <source>
        <strain evidence="4 5">JCM 11411</strain>
    </source>
</reference>
<organism evidence="4 5">
    <name type="scientific">Rhodococcus baikonurensis</name>
    <dbReference type="NCBI Taxonomy" id="172041"/>
    <lineage>
        <taxon>Bacteria</taxon>
        <taxon>Bacillati</taxon>
        <taxon>Actinomycetota</taxon>
        <taxon>Actinomycetes</taxon>
        <taxon>Mycobacteriales</taxon>
        <taxon>Nocardiaceae</taxon>
        <taxon>Rhodococcus</taxon>
        <taxon>Rhodococcus erythropolis group</taxon>
    </lineage>
</organism>
<dbReference type="InterPro" id="IPR005158">
    <property type="entry name" value="BTAD"/>
</dbReference>
<feature type="domain" description="LysM" evidence="3">
    <location>
        <begin position="231"/>
        <end position="278"/>
    </location>
</feature>
<accession>A0ABV5XHV7</accession>
<feature type="compositionally biased region" description="Low complexity" evidence="1">
    <location>
        <begin position="541"/>
        <end position="551"/>
    </location>
</feature>
<keyword evidence="5" id="KW-1185">Reference proteome</keyword>
<dbReference type="Pfam" id="PF01476">
    <property type="entry name" value="LysM"/>
    <property type="match status" value="2"/>
</dbReference>
<dbReference type="InterPro" id="IPR036779">
    <property type="entry name" value="LysM_dom_sf"/>
</dbReference>
<feature type="compositionally biased region" description="Low complexity" evidence="1">
    <location>
        <begin position="431"/>
        <end position="441"/>
    </location>
</feature>
<protein>
    <submittedName>
        <fullName evidence="4">LysM peptidoglycan-binding domain-containing protein</fullName>
    </submittedName>
</protein>
<dbReference type="EMBL" id="JBHMAS010000042">
    <property type="protein sequence ID" value="MFB9781369.1"/>
    <property type="molecule type" value="Genomic_DNA"/>
</dbReference>
<keyword evidence="2" id="KW-0472">Membrane</keyword>
<feature type="region of interest" description="Disordered" evidence="1">
    <location>
        <begin position="285"/>
        <end position="630"/>
    </location>
</feature>
<keyword evidence="2" id="KW-1133">Transmembrane helix</keyword>
<feature type="compositionally biased region" description="Low complexity" evidence="1">
    <location>
        <begin position="326"/>
        <end position="399"/>
    </location>
</feature>
<dbReference type="PANTHER" id="PTHR34700:SF4">
    <property type="entry name" value="PHAGE-LIKE ELEMENT PBSX PROTEIN XKDP"/>
    <property type="match status" value="1"/>
</dbReference>
<dbReference type="Gene3D" id="1.25.40.10">
    <property type="entry name" value="Tetratricopeptide repeat domain"/>
    <property type="match status" value="1"/>
</dbReference>
<feature type="transmembrane region" description="Helical" evidence="2">
    <location>
        <begin position="105"/>
        <end position="127"/>
    </location>
</feature>
<dbReference type="InterPro" id="IPR052196">
    <property type="entry name" value="Bact_Kbp"/>
</dbReference>
<dbReference type="SMART" id="SM00257">
    <property type="entry name" value="LysM"/>
    <property type="match status" value="2"/>
</dbReference>
<feature type="compositionally biased region" description="Low complexity" evidence="1">
    <location>
        <begin position="473"/>
        <end position="504"/>
    </location>
</feature>
<dbReference type="InterPro" id="IPR018392">
    <property type="entry name" value="LysM"/>
</dbReference>
<dbReference type="InterPro" id="IPR011990">
    <property type="entry name" value="TPR-like_helical_dom_sf"/>
</dbReference>
<dbReference type="RefSeq" id="WP_311052321.1">
    <property type="nucleotide sequence ID" value="NZ_JBHMAS010000042.1"/>
</dbReference>
<dbReference type="PROSITE" id="PS51782">
    <property type="entry name" value="LYSM"/>
    <property type="match status" value="2"/>
</dbReference>
<evidence type="ECO:0000256" key="2">
    <source>
        <dbReference type="SAM" id="Phobius"/>
    </source>
</evidence>
<comment type="caution">
    <text evidence="4">The sequence shown here is derived from an EMBL/GenBank/DDBJ whole genome shotgun (WGS) entry which is preliminary data.</text>
</comment>
<feature type="domain" description="LysM" evidence="3">
    <location>
        <begin position="172"/>
        <end position="221"/>
    </location>
</feature>
<feature type="compositionally biased region" description="Pro residues" evidence="1">
    <location>
        <begin position="304"/>
        <end position="318"/>
    </location>
</feature>
<feature type="transmembrane region" description="Helical" evidence="2">
    <location>
        <begin position="12"/>
        <end position="32"/>
    </location>
</feature>
<keyword evidence="2" id="KW-0812">Transmembrane</keyword>
<name>A0ABV5XHV7_9NOCA</name>
<feature type="compositionally biased region" description="Low complexity" evidence="1">
    <location>
        <begin position="561"/>
        <end position="578"/>
    </location>
</feature>
<evidence type="ECO:0000313" key="4">
    <source>
        <dbReference type="EMBL" id="MFB9781369.1"/>
    </source>
</evidence>
<dbReference type="Gene3D" id="3.10.350.10">
    <property type="entry name" value="LysM domain"/>
    <property type="match status" value="2"/>
</dbReference>
<sequence length="1367" mass="143879">MNVAAARLKGLLYLIALLALTAGIPFALYTFAGNPLAGITSLTLDTVKEALTTQDDGTLFLSALTIIGWIAWATFTYSIIIELAAALRGVKVRRIKGLQLQQHSAAILVSGALLLITAGTATATPAADILGPNHASPTSISAPAFLNDTHTQTPQQNAPSWTKTPAQTAAGTTIVTESGDTLWGLAERHLGDGTRYPEIQSLNQNAIPNEAWIDAGLTLTLPAAPEKQLDGAYTVKAGDTLWDLAETYLGDGSLYPQIHGATGPLATDVIQIGQQLFLTHTSISAEEASPAASPTPAEESSAPQPAPAPVPEPAPQQPAPELIPDVAQAPEAAAPATPEVAPQAPTAEAAEAPAAEAPEAPASSAPPEAAGEQSPLVVPDVPELPELVPGGDEMAQAEARAAEEAAARIFGIEIPDAPAAEAPAPAPAPQAAPEAASAPAPEAAPAPAPELVPDVAETPTARPEAPVSPAPPEAAGEQSPLVVPDVPELPELVPGGDEMAQAEARAAEEAAARIFGIEIPDAPAAEAPAPEPAPPVPVDVPAPSEAPDVAPAPAPDLHENSPLASAPTAPSAPEAPISQSEQLNTPEIAPEPTPEAAPEPAPETAAPQAAPADTDNPETLVPLNTTAPQVPENTAATTALTSTNNAQDSKTVMGLSALAGIALLAGVGLFRRRQQNRRRRGERIPMPQPSTALVEQQIRDNADPALLDLLDKALRDVADICRTNNIPLPALLGVFLHDRSIELALVDDIELPAPWQRDAETSAWTITADDELEPPLTTVSPYPALVEIGEIEGGSRLLLNLEQLSQLGIAAPTAEARDIIRALAVFLAFSPLGDNLKLTLVGTGEALARPNTDGSALIEYAPTADAVLERLARHTRTDAQALADNGIDDIAQARIEYTDSAITNPEIILLSEPLTPAQREIFDNILANAPRVAFAAVTAADDPTADWTLTTGTDGSATLRRPGRPAFDLTPARISEAEFDAIIDVLETADADPIADAAYQNDPWTAEAFDDRIAEATSVDDLLPHQAPTVHILATEPNFDTATTEFDDEADTEPLTYLDPADESSINNTPDTAENTPPFAMAIAPTPDNTLSVDEHIWIHVLGTPRVTALNEGSDVGRRPHLTELAALIATHPHPGIRGPQVDEKIWPKQTYADLSFSEQTTKRTARRNTAFTRLRNFLGETATGDLAFPKVFDNTGNTPYRLDDTVHTDWDIWNNLIGGHPATADHNELTTAVALVEGTPFTTKKAPARYGWAEELRQNMISELTDAIEELSARHLQEGDTRTALELAQKGLDVDEYHEGLWRLAIIATHGSDDIAATQGLIDTLLTKLAELDVDPNEQTAELLQILDDFHDTTGERPYRITQRAS</sequence>
<dbReference type="PANTHER" id="PTHR34700">
    <property type="entry name" value="POTASSIUM BINDING PROTEIN KBP"/>
    <property type="match status" value="1"/>
</dbReference>
<feature type="compositionally biased region" description="Low complexity" evidence="1">
    <location>
        <begin position="285"/>
        <end position="303"/>
    </location>
</feature>
<evidence type="ECO:0000313" key="5">
    <source>
        <dbReference type="Proteomes" id="UP001589587"/>
    </source>
</evidence>
<proteinExistence type="predicted"/>
<feature type="transmembrane region" description="Helical" evidence="2">
    <location>
        <begin position="59"/>
        <end position="84"/>
    </location>
</feature>
<feature type="compositionally biased region" description="Pro residues" evidence="1">
    <location>
        <begin position="529"/>
        <end position="540"/>
    </location>
</feature>
<dbReference type="CDD" id="cd00118">
    <property type="entry name" value="LysM"/>
    <property type="match status" value="2"/>
</dbReference>
<evidence type="ECO:0000259" key="3">
    <source>
        <dbReference type="PROSITE" id="PS51782"/>
    </source>
</evidence>
<gene>
    <name evidence="4" type="ORF">ACFFQ6_16885</name>
</gene>
<dbReference type="Proteomes" id="UP001589587">
    <property type="component" value="Unassembled WGS sequence"/>
</dbReference>
<evidence type="ECO:0000256" key="1">
    <source>
        <dbReference type="SAM" id="MobiDB-lite"/>
    </source>
</evidence>
<dbReference type="SMART" id="SM01043">
    <property type="entry name" value="BTAD"/>
    <property type="match status" value="1"/>
</dbReference>
<feature type="compositionally biased region" description="Pro residues" evidence="1">
    <location>
        <begin position="589"/>
        <end position="601"/>
    </location>
</feature>